<keyword evidence="6" id="KW-0238">DNA-binding</keyword>
<dbReference type="InterPro" id="IPR038726">
    <property type="entry name" value="PDDEXK_AddAB-type"/>
</dbReference>
<name>R4KVI3_9FIRM</name>
<evidence type="ECO:0000256" key="6">
    <source>
        <dbReference type="ARBA" id="ARBA00023125"/>
    </source>
</evidence>
<dbReference type="Gene3D" id="3.90.320.10">
    <property type="match status" value="1"/>
</dbReference>
<dbReference type="RefSeq" id="WP_006521319.1">
    <property type="nucleotide sequence ID" value="NC_021184.1"/>
</dbReference>
<keyword evidence="11" id="KW-1185">Reference proteome</keyword>
<keyword evidence="2" id="KW-0227">DNA damage</keyword>
<feature type="compositionally biased region" description="Low complexity" evidence="8">
    <location>
        <begin position="533"/>
        <end position="544"/>
    </location>
</feature>
<feature type="region of interest" description="Disordered" evidence="8">
    <location>
        <begin position="488"/>
        <end position="566"/>
    </location>
</feature>
<protein>
    <recommendedName>
        <fullName evidence="9">PD-(D/E)XK endonuclease-like domain-containing protein</fullName>
    </recommendedName>
</protein>
<organism evidence="10 11">
    <name type="scientific">Desulfoscipio gibsoniae DSM 7213</name>
    <dbReference type="NCBI Taxonomy" id="767817"/>
    <lineage>
        <taxon>Bacteria</taxon>
        <taxon>Bacillati</taxon>
        <taxon>Bacillota</taxon>
        <taxon>Clostridia</taxon>
        <taxon>Eubacteriales</taxon>
        <taxon>Desulfallaceae</taxon>
        <taxon>Desulfoscipio</taxon>
    </lineage>
</organism>
<evidence type="ECO:0000256" key="1">
    <source>
        <dbReference type="ARBA" id="ARBA00022741"/>
    </source>
</evidence>
<dbReference type="GO" id="GO:0004386">
    <property type="term" value="F:helicase activity"/>
    <property type="evidence" value="ECO:0007669"/>
    <property type="project" value="UniProtKB-KW"/>
</dbReference>
<keyword evidence="7" id="KW-0234">DNA repair</keyword>
<dbReference type="GO" id="GO:0005524">
    <property type="term" value="F:ATP binding"/>
    <property type="evidence" value="ECO:0007669"/>
    <property type="project" value="UniProtKB-KW"/>
</dbReference>
<evidence type="ECO:0000259" key="9">
    <source>
        <dbReference type="Pfam" id="PF12705"/>
    </source>
</evidence>
<dbReference type="GO" id="GO:0016787">
    <property type="term" value="F:hydrolase activity"/>
    <property type="evidence" value="ECO:0007669"/>
    <property type="project" value="UniProtKB-KW"/>
</dbReference>
<evidence type="ECO:0000256" key="8">
    <source>
        <dbReference type="SAM" id="MobiDB-lite"/>
    </source>
</evidence>
<keyword evidence="3" id="KW-0378">Hydrolase</keyword>
<sequence>MRFSHSRVECFEKCRYQFMLRYIRNLTTIFPPAADNPLIVGSALHLGLEKGPTAMEEYYYSQYPVINDFHINEMIKLTTLVEKANEVLQELTRGKVSIFEYEINFPEFIGYVDLIVHNGDGSADVYDFKYSNNIDHYLESKQLHLYKYYLEKQGFDVFKLGYVFIPKTQIRQKKTEDLYQFRKRLTETLAAMQVKVVEVNYDHSKVDGFFQRCHEIQNESIYERTPSRLCAWCEFQKYCEEEIDFMLLPKNEKRERKMDLNPDKWVYGDSYVGKSTFIERYEDLLMVNTDGNIDNLTSPVVRITDEVTYEGRLRKEKLAWEVFLAVIDELEKKDNTFKRVAIDLVEDLYEHSRLYIYKKLGIDHEQDAGFGKGWDMVRTEFLSAMKRLKNLGYQVIFISKELTSEITLKNGNKITTIKPNINDKVANVLAGIVDLTVRAFMDGDERYLQLEKKENVFGGGRFNFKVPVVKLDKDEFIKALRGAQEGIKTYSRAESAKEAAAGETTGNETKEDGATATAKGDTNGDETSEEETAATTTEETTAATDKPEKPAKRSRRSRKSGNQLTN</sequence>
<reference evidence="10 11" key="1">
    <citation type="submission" date="2012-01" db="EMBL/GenBank/DDBJ databases">
        <title>Complete sequence of Desulfotomaculum gibsoniae DSM 7213.</title>
        <authorList>
            <consortium name="US DOE Joint Genome Institute"/>
            <person name="Lucas S."/>
            <person name="Han J."/>
            <person name="Lapidus A."/>
            <person name="Cheng J.-F."/>
            <person name="Goodwin L."/>
            <person name="Pitluck S."/>
            <person name="Peters L."/>
            <person name="Ovchinnikova G."/>
            <person name="Teshima H."/>
            <person name="Detter J.C."/>
            <person name="Han C."/>
            <person name="Tapia R."/>
            <person name="Land M."/>
            <person name="Hauser L."/>
            <person name="Kyrpides N."/>
            <person name="Ivanova N."/>
            <person name="Pagani I."/>
            <person name="Parshina S."/>
            <person name="Plugge C."/>
            <person name="Muyzer G."/>
            <person name="Kuever J."/>
            <person name="Ivanova A."/>
            <person name="Nazina T."/>
            <person name="Klenk H.-P."/>
            <person name="Brambilla E."/>
            <person name="Spring S."/>
            <person name="Stams A.F."/>
            <person name="Woyke T."/>
        </authorList>
    </citation>
    <scope>NUCLEOTIDE SEQUENCE [LARGE SCALE GENOMIC DNA]</scope>
    <source>
        <strain evidence="10 11">DSM 7213</strain>
    </source>
</reference>
<evidence type="ECO:0000256" key="3">
    <source>
        <dbReference type="ARBA" id="ARBA00022801"/>
    </source>
</evidence>
<dbReference type="HOGENOM" id="CLU_029342_0_0_9"/>
<dbReference type="InterPro" id="IPR011604">
    <property type="entry name" value="PDDEXK-like_dom_sf"/>
</dbReference>
<feature type="compositionally biased region" description="Acidic residues" evidence="8">
    <location>
        <begin position="523"/>
        <end position="532"/>
    </location>
</feature>
<dbReference type="Pfam" id="PF13479">
    <property type="entry name" value="AAA_24"/>
    <property type="match status" value="1"/>
</dbReference>
<evidence type="ECO:0000256" key="2">
    <source>
        <dbReference type="ARBA" id="ARBA00022763"/>
    </source>
</evidence>
<dbReference type="AlphaFoldDB" id="R4KVI3"/>
<evidence type="ECO:0000313" key="11">
    <source>
        <dbReference type="Proteomes" id="UP000013520"/>
    </source>
</evidence>
<evidence type="ECO:0000256" key="5">
    <source>
        <dbReference type="ARBA" id="ARBA00022840"/>
    </source>
</evidence>
<keyword evidence="4" id="KW-0347">Helicase</keyword>
<dbReference type="STRING" id="767817.Desgi_4384"/>
<dbReference type="Proteomes" id="UP000013520">
    <property type="component" value="Chromosome"/>
</dbReference>
<gene>
    <name evidence="10" type="ORF">Desgi_4384</name>
</gene>
<keyword evidence="1" id="KW-0547">Nucleotide-binding</keyword>
<dbReference type="GO" id="GO:0006281">
    <property type="term" value="P:DNA repair"/>
    <property type="evidence" value="ECO:0007669"/>
    <property type="project" value="UniProtKB-KW"/>
</dbReference>
<evidence type="ECO:0000256" key="4">
    <source>
        <dbReference type="ARBA" id="ARBA00022806"/>
    </source>
</evidence>
<dbReference type="OrthoDB" id="5413799at2"/>
<dbReference type="KEGG" id="dgi:Desgi_4384"/>
<dbReference type="Pfam" id="PF12705">
    <property type="entry name" value="PDDEXK_1"/>
    <property type="match status" value="1"/>
</dbReference>
<accession>R4KVI3</accession>
<evidence type="ECO:0000256" key="7">
    <source>
        <dbReference type="ARBA" id="ARBA00023204"/>
    </source>
</evidence>
<dbReference type="EMBL" id="CP003273">
    <property type="protein sequence ID" value="AGL03626.1"/>
    <property type="molecule type" value="Genomic_DNA"/>
</dbReference>
<feature type="domain" description="PD-(D/E)XK endonuclease-like" evidence="9">
    <location>
        <begin position="2"/>
        <end position="240"/>
    </location>
</feature>
<dbReference type="eggNOG" id="COG2887">
    <property type="taxonomic scope" value="Bacteria"/>
</dbReference>
<dbReference type="GO" id="GO:0003677">
    <property type="term" value="F:DNA binding"/>
    <property type="evidence" value="ECO:0007669"/>
    <property type="project" value="UniProtKB-KW"/>
</dbReference>
<evidence type="ECO:0000313" key="10">
    <source>
        <dbReference type="EMBL" id="AGL03626.1"/>
    </source>
</evidence>
<keyword evidence="5" id="KW-0067">ATP-binding</keyword>
<proteinExistence type="predicted"/>